<dbReference type="GO" id="GO:0006302">
    <property type="term" value="P:double-strand break repair"/>
    <property type="evidence" value="ECO:0007669"/>
    <property type="project" value="InterPro"/>
</dbReference>
<dbReference type="InterPro" id="IPR027417">
    <property type="entry name" value="P-loop_NTPase"/>
</dbReference>
<dbReference type="Proteomes" id="UP000033188">
    <property type="component" value="Chromosome 1"/>
</dbReference>
<feature type="coiled-coil region" evidence="10">
    <location>
        <begin position="820"/>
        <end position="870"/>
    </location>
</feature>
<dbReference type="PANTHER" id="PTHR18867:SF12">
    <property type="entry name" value="DNA REPAIR PROTEIN RAD50"/>
    <property type="match status" value="1"/>
</dbReference>
<comment type="catalytic activity">
    <reaction evidence="9">
        <text>ATP + H2O = ADP + phosphate + H(+)</text>
        <dbReference type="Rhea" id="RHEA:13065"/>
        <dbReference type="ChEBI" id="CHEBI:15377"/>
        <dbReference type="ChEBI" id="CHEBI:15378"/>
        <dbReference type="ChEBI" id="CHEBI:30616"/>
        <dbReference type="ChEBI" id="CHEBI:43474"/>
        <dbReference type="ChEBI" id="CHEBI:456216"/>
    </reaction>
</comment>
<name>A0A061D4P1_BABBI</name>
<evidence type="ECO:0000259" key="11">
    <source>
        <dbReference type="Pfam" id="PF13476"/>
    </source>
</evidence>
<evidence type="ECO:0000256" key="2">
    <source>
        <dbReference type="ARBA" id="ARBA00004123"/>
    </source>
</evidence>
<dbReference type="RefSeq" id="XP_012766100.1">
    <property type="nucleotide sequence ID" value="XM_012910646.1"/>
</dbReference>
<evidence type="ECO:0000256" key="9">
    <source>
        <dbReference type="ARBA" id="ARBA00049360"/>
    </source>
</evidence>
<dbReference type="GO" id="GO:0000722">
    <property type="term" value="P:telomere maintenance via recombination"/>
    <property type="evidence" value="ECO:0007669"/>
    <property type="project" value="TreeGrafter"/>
</dbReference>
<evidence type="ECO:0000256" key="10">
    <source>
        <dbReference type="SAM" id="Coils"/>
    </source>
</evidence>
<comment type="cofactor">
    <cofactor evidence="1">
        <name>Zn(2+)</name>
        <dbReference type="ChEBI" id="CHEBI:29105"/>
    </cofactor>
</comment>
<dbReference type="GO" id="GO:0051880">
    <property type="term" value="F:G-quadruplex DNA binding"/>
    <property type="evidence" value="ECO:0007669"/>
    <property type="project" value="TreeGrafter"/>
</dbReference>
<feature type="coiled-coil region" evidence="10">
    <location>
        <begin position="198"/>
        <end position="352"/>
    </location>
</feature>
<gene>
    <name evidence="12" type="ORF">BBBOND_0102430</name>
</gene>
<reference evidence="13" key="1">
    <citation type="journal article" date="2014" name="Nucleic Acids Res.">
        <title>The evolutionary dynamics of variant antigen genes in Babesia reveal a history of genomic innovation underlying host-parasite interaction.</title>
        <authorList>
            <person name="Jackson A.P."/>
            <person name="Otto T.D."/>
            <person name="Darby A."/>
            <person name="Ramaprasad A."/>
            <person name="Xia D."/>
            <person name="Echaide I.E."/>
            <person name="Farber M."/>
            <person name="Gahlot S."/>
            <person name="Gamble J."/>
            <person name="Gupta D."/>
            <person name="Gupta Y."/>
            <person name="Jackson L."/>
            <person name="Malandrin L."/>
            <person name="Malas T.B."/>
            <person name="Moussa E."/>
            <person name="Nair M."/>
            <person name="Reid A.J."/>
            <person name="Sanders M."/>
            <person name="Sharma J."/>
            <person name="Tracey A."/>
            <person name="Quail M.A."/>
            <person name="Weir W."/>
            <person name="Wastling J.M."/>
            <person name="Hall N."/>
            <person name="Willadsen P."/>
            <person name="Lingelbach K."/>
            <person name="Shiels B."/>
            <person name="Tait A."/>
            <person name="Berriman M."/>
            <person name="Allred D.R."/>
            <person name="Pain A."/>
        </authorList>
    </citation>
    <scope>NUCLEOTIDE SEQUENCE [LARGE SCALE GENOMIC DNA]</scope>
    <source>
        <strain evidence="13">Bond</strain>
    </source>
</reference>
<evidence type="ECO:0000256" key="8">
    <source>
        <dbReference type="ARBA" id="ARBA00023242"/>
    </source>
</evidence>
<dbReference type="Pfam" id="PF13476">
    <property type="entry name" value="AAA_23"/>
    <property type="match status" value="1"/>
</dbReference>
<feature type="coiled-coil region" evidence="10">
    <location>
        <begin position="688"/>
        <end position="795"/>
    </location>
</feature>
<dbReference type="GO" id="GO:0043047">
    <property type="term" value="F:single-stranded telomeric DNA binding"/>
    <property type="evidence" value="ECO:0007669"/>
    <property type="project" value="TreeGrafter"/>
</dbReference>
<dbReference type="VEuPathDB" id="PiroplasmaDB:BBBOND_0102430"/>
<dbReference type="KEGG" id="bbig:BBBOND_0102430"/>
<evidence type="ECO:0000313" key="13">
    <source>
        <dbReference type="Proteomes" id="UP000033188"/>
    </source>
</evidence>
<evidence type="ECO:0000256" key="4">
    <source>
        <dbReference type="ARBA" id="ARBA00009439"/>
    </source>
</evidence>
<dbReference type="OMA" id="FSDYYYR"/>
<organism evidence="12 13">
    <name type="scientific">Babesia bigemina</name>
    <dbReference type="NCBI Taxonomy" id="5866"/>
    <lineage>
        <taxon>Eukaryota</taxon>
        <taxon>Sar</taxon>
        <taxon>Alveolata</taxon>
        <taxon>Apicomplexa</taxon>
        <taxon>Aconoidasida</taxon>
        <taxon>Piroplasmida</taxon>
        <taxon>Babesiidae</taxon>
        <taxon>Babesia</taxon>
    </lineage>
</organism>
<keyword evidence="7" id="KW-0862">Zinc</keyword>
<dbReference type="GeneID" id="24562455"/>
<dbReference type="Gene3D" id="3.40.50.300">
    <property type="entry name" value="P-loop containing nucleotide triphosphate hydrolases"/>
    <property type="match status" value="2"/>
</dbReference>
<dbReference type="SUPFAM" id="SSF52540">
    <property type="entry name" value="P-loop containing nucleoside triphosphate hydrolases"/>
    <property type="match status" value="1"/>
</dbReference>
<feature type="domain" description="Rad50/SbcC-type AAA" evidence="11">
    <location>
        <begin position="6"/>
        <end position="232"/>
    </location>
</feature>
<comment type="similarity">
    <text evidence="4">Belongs to the SMC family. RAD50 subfamily.</text>
</comment>
<dbReference type="GO" id="GO:0030870">
    <property type="term" value="C:Mre11 complex"/>
    <property type="evidence" value="ECO:0007669"/>
    <property type="project" value="TreeGrafter"/>
</dbReference>
<protein>
    <recommendedName>
        <fullName evidence="11">Rad50/SbcC-type AAA domain-containing protein</fullName>
    </recommendedName>
</protein>
<dbReference type="AlphaFoldDB" id="A0A061D4P1"/>
<dbReference type="PANTHER" id="PTHR18867">
    <property type="entry name" value="RAD50"/>
    <property type="match status" value="1"/>
</dbReference>
<dbReference type="GO" id="GO:0003691">
    <property type="term" value="F:double-stranded telomeric DNA binding"/>
    <property type="evidence" value="ECO:0007669"/>
    <property type="project" value="TreeGrafter"/>
</dbReference>
<evidence type="ECO:0000256" key="7">
    <source>
        <dbReference type="ARBA" id="ARBA00022833"/>
    </source>
</evidence>
<dbReference type="GO" id="GO:0007004">
    <property type="term" value="P:telomere maintenance via telomerase"/>
    <property type="evidence" value="ECO:0007669"/>
    <property type="project" value="TreeGrafter"/>
</dbReference>
<keyword evidence="10" id="KW-0175">Coiled coil</keyword>
<feature type="coiled-coil region" evidence="10">
    <location>
        <begin position="415"/>
        <end position="508"/>
    </location>
</feature>
<proteinExistence type="inferred from homology"/>
<evidence type="ECO:0000256" key="1">
    <source>
        <dbReference type="ARBA" id="ARBA00001947"/>
    </source>
</evidence>
<dbReference type="GO" id="GO:0016887">
    <property type="term" value="F:ATP hydrolysis activity"/>
    <property type="evidence" value="ECO:0007669"/>
    <property type="project" value="InterPro"/>
</dbReference>
<evidence type="ECO:0000313" key="12">
    <source>
        <dbReference type="EMBL" id="CDR93914.1"/>
    </source>
</evidence>
<sequence length="1120" mass="126576">MTTLHSLEIRGIRCFSPNATQSIRFEKPLTLIVGHNGAGKTTIVECLKMAASGILPPNSDRGKSFVHDSKLSDEREVRAQITLNFETPSKEIVCATRNYITTRDKNIPNKSTFKAGETILRVKPPVGEESRVSMKCSDMDQSMPSLMGLSRAFIDSVIFCHQDENNWALDDLAKVKARFDDLLETSRYTKAISALNKAKKEQEEAIRLNAAKLEATKNQIIQIADIKKQLNSNVEDVAKANANIATLEKDLIRFNETCKALRAEHEAVSATFAALRETNSNVERLSEEIKTMHQNMSEIYEEGLDDMHHYHLTLTNELEAAEAMHDEVTRTIDQLMERMNTLHQKINLSKNKLTNRALLEENVKVTAEAKTSVIIEIKKEMALDGDTEFNEESVMFFIEQLDSMNNDDDPINKVFKQCKEDITELASKIRDLNEMEAKQSLTTNVHADELAEIKKKIISAEQMRATLKQREAMKQGLCLQVEQHQQHFKNLVDERDKLKIMASKLKNAISGTTIEDENDLRAAVNFLEAVIKNDRQLILTYVRKNISKDIDDSNFSEALRDIFSKYLKGAKQVPGAPSNALEDPQQFQQDCVTAIIQMITNVEGGDLCMGDEVKTCSANLEPYNPLLKLVTNLRISEYIAYYNGLLNKNSEVCSAEDVTYEEVRNKLGAKEVEITQVESVLQGTKSSLVELEAECQQLAAGIGELKELKSKLAEMQADQKKYNAELRSIRSALEKSNAQLIDKQQELDDASRKISAANTANAVKAAKLTGLLERYREYNIKLEQLWKEIEKLSEDDQPDDGLQVELNGLTENINRSRVEQRDLMNTLTNHRQLLEKLQQNITLKLKQNQLDEQKQRLDAIQQKLGATKEDEIAKKIKQTSEQCTKVSLDIATLRGTVITREDNISKLKRMLDSPAFKNAHKHYSDALLAFKSHQLAKDDLELYTKTLELELHKFHSDKIAQINVVLKRVWREVYTGTNIDYIEIQSNDDTTVASTGMVMVTHSGVEMDMRGHCSAGERVLASLILRITLTESFCYNCNILALDEPTTNLDKDNIVSLETSLAKIVSESSIDFQLIIITHDEPFARKMALRCNCDKYYKITKNDKNESVINAVPFGSGFTS</sequence>
<dbReference type="GO" id="GO:0000794">
    <property type="term" value="C:condensed nuclear chromosome"/>
    <property type="evidence" value="ECO:0007669"/>
    <property type="project" value="TreeGrafter"/>
</dbReference>
<keyword evidence="6" id="KW-0479">Metal-binding</keyword>
<evidence type="ECO:0000256" key="5">
    <source>
        <dbReference type="ARBA" id="ARBA00022454"/>
    </source>
</evidence>
<dbReference type="OrthoDB" id="18797at2759"/>
<dbReference type="GO" id="GO:0046872">
    <property type="term" value="F:metal ion binding"/>
    <property type="evidence" value="ECO:0007669"/>
    <property type="project" value="UniProtKB-KW"/>
</dbReference>
<keyword evidence="8" id="KW-0539">Nucleus</keyword>
<dbReference type="STRING" id="5866.A0A061D4P1"/>
<comment type="subcellular location">
    <subcellularLocation>
        <location evidence="3">Chromosome</location>
    </subcellularLocation>
    <subcellularLocation>
        <location evidence="2">Nucleus</location>
    </subcellularLocation>
</comment>
<dbReference type="EMBL" id="LK391707">
    <property type="protein sequence ID" value="CDR93914.1"/>
    <property type="molecule type" value="Genomic_DNA"/>
</dbReference>
<keyword evidence="13" id="KW-1185">Reference proteome</keyword>
<dbReference type="GO" id="GO:0070192">
    <property type="term" value="P:chromosome organization involved in meiotic cell cycle"/>
    <property type="evidence" value="ECO:0007669"/>
    <property type="project" value="TreeGrafter"/>
</dbReference>
<dbReference type="InterPro" id="IPR038729">
    <property type="entry name" value="Rad50/SbcC_AAA"/>
</dbReference>
<evidence type="ECO:0000256" key="3">
    <source>
        <dbReference type="ARBA" id="ARBA00004286"/>
    </source>
</evidence>
<accession>A0A061D4P1</accession>
<keyword evidence="5" id="KW-0158">Chromosome</keyword>
<evidence type="ECO:0000256" key="6">
    <source>
        <dbReference type="ARBA" id="ARBA00022723"/>
    </source>
</evidence>